<evidence type="ECO:0000313" key="12">
    <source>
        <dbReference type="Proteomes" id="UP000014760"/>
    </source>
</evidence>
<dbReference type="Gene3D" id="3.20.20.80">
    <property type="entry name" value="Glycosidases"/>
    <property type="match status" value="1"/>
</dbReference>
<dbReference type="PANTHER" id="PTHR13170:SF16">
    <property type="entry name" value="PROTEIN O-GLCNACASE"/>
    <property type="match status" value="1"/>
</dbReference>
<feature type="region of interest" description="Disordered" evidence="8">
    <location>
        <begin position="258"/>
        <end position="279"/>
    </location>
</feature>
<dbReference type="GO" id="GO:0016231">
    <property type="term" value="F:beta-N-acetylglucosaminidase activity"/>
    <property type="evidence" value="ECO:0007669"/>
    <property type="project" value="TreeGrafter"/>
</dbReference>
<evidence type="ECO:0000313" key="10">
    <source>
        <dbReference type="EMBL" id="ELU09424.1"/>
    </source>
</evidence>
<organism evidence="10">
    <name type="scientific">Capitella teleta</name>
    <name type="common">Polychaete worm</name>
    <dbReference type="NCBI Taxonomy" id="283909"/>
    <lineage>
        <taxon>Eukaryota</taxon>
        <taxon>Metazoa</taxon>
        <taxon>Spiralia</taxon>
        <taxon>Lophotrochozoa</taxon>
        <taxon>Annelida</taxon>
        <taxon>Polychaeta</taxon>
        <taxon>Sedentaria</taxon>
        <taxon>Scolecida</taxon>
        <taxon>Capitellidae</taxon>
        <taxon>Capitella</taxon>
    </lineage>
</organism>
<evidence type="ECO:0000256" key="1">
    <source>
        <dbReference type="ARBA" id="ARBA00022801"/>
    </source>
</evidence>
<dbReference type="STRING" id="283909.R7USD2"/>
<dbReference type="Proteomes" id="UP000014760">
    <property type="component" value="Unassembled WGS sequence"/>
</dbReference>
<protein>
    <recommendedName>
        <fullName evidence="6">protein O-GlcNAcase</fullName>
        <ecNumber evidence="6">3.2.1.169</ecNumber>
    </recommendedName>
    <alternativeName>
        <fullName evidence="3">Beta-N-acetylhexosaminidase</fullName>
    </alternativeName>
    <alternativeName>
        <fullName evidence="7">Beta-hexosaminidase</fullName>
    </alternativeName>
</protein>
<dbReference type="PANTHER" id="PTHR13170">
    <property type="entry name" value="O-GLCNACASE"/>
    <property type="match status" value="1"/>
</dbReference>
<dbReference type="HOGENOM" id="CLU_009837_0_0_1"/>
<evidence type="ECO:0000313" key="11">
    <source>
        <dbReference type="EnsemblMetazoa" id="CapteP175353"/>
    </source>
</evidence>
<feature type="region of interest" description="Disordered" evidence="8">
    <location>
        <begin position="304"/>
        <end position="328"/>
    </location>
</feature>
<dbReference type="EMBL" id="AMQN01006382">
    <property type="status" value="NOT_ANNOTATED_CDS"/>
    <property type="molecule type" value="Genomic_DNA"/>
</dbReference>
<dbReference type="InterPro" id="IPR051822">
    <property type="entry name" value="Glycosyl_Hydrolase_84"/>
</dbReference>
<evidence type="ECO:0000256" key="2">
    <source>
        <dbReference type="ARBA" id="ARBA00023295"/>
    </source>
</evidence>
<evidence type="ECO:0000256" key="6">
    <source>
        <dbReference type="ARBA" id="ARBA00066938"/>
    </source>
</evidence>
<proteinExistence type="predicted"/>
<gene>
    <name evidence="10" type="ORF">CAPTEDRAFT_175353</name>
</gene>
<dbReference type="PROSITE" id="PS52009">
    <property type="entry name" value="GH84"/>
    <property type="match status" value="1"/>
</dbReference>
<dbReference type="EMBL" id="KB298218">
    <property type="protein sequence ID" value="ELU09424.1"/>
    <property type="molecule type" value="Genomic_DNA"/>
</dbReference>
<dbReference type="EnsemblMetazoa" id="CapteT175353">
    <property type="protein sequence ID" value="CapteP175353"/>
    <property type="gene ID" value="CapteG175353"/>
</dbReference>
<sequence length="702" mass="81126">MERFQLNCYLYAPKDDCKHRLYWRDKYTKDEEADLKKLITEAKERNITFVYAISPGLDITYSLDKDVEALKEKLDQVKALGCTDFSLLFDDIEPDMCGDDKDKFKSVAEAQCIITNEIYEWLKPKVFLFCPTEYCESRTVPSLKRSTYLRTVGETLHEEIQITWTGNHVVPREISNKDIQNLTEIIKRKPVIWENLFANDYDQTRLYLGPYDGRKVGLKKDLAGVLLNPNCEFEMNFVAMHTTAQWKLNRVQQFPLDSSSQDVEMEDQTESQGSAAVPEYNPRRALEKALIDWREEFYKRPQYSTHQAHMKETEDGDEMETEGKDEDKHKKTIAELDPLSLDDLFILSDLFCLPFDYGPRAVHFLKKAHWLISNVKLAGKGASEEEGSEWNDAAVHFNDCYRNLAILADKIINIPNRDILYDLYFYLSDIRSTLCLINSYIKWHGMGKPNRAPFRPGEQEPWLFRGGLHSELRRLLPTEGRSDMFRRPEIRRATSRFFTVRPCFPSDPVDKEALYNVCRLTWDDGFSCFDISPGQSLNIDAESYPDLYADELIGGYLQESSDLCYVLEDELSICGFAVAATDGAEFQKKLRQNWVETLKEKYPESNEEAKEMIKSVRGGHKIPSDYPSVVHLRVQFNRLEAQSPADQLLTCVTKALRAKGSSGVHTRILKSHLFLKGLFERLQFQPLEDESAGDHLILVKRI</sequence>
<evidence type="ECO:0000256" key="7">
    <source>
        <dbReference type="ARBA" id="ARBA00076634"/>
    </source>
</evidence>
<dbReference type="Gene3D" id="1.20.58.240">
    <property type="entry name" value="STAT, domain 1"/>
    <property type="match status" value="1"/>
</dbReference>
<keyword evidence="1" id="KW-0378">Hydrolase</keyword>
<name>R7USD2_CAPTE</name>
<reference evidence="12" key="1">
    <citation type="submission" date="2012-12" db="EMBL/GenBank/DDBJ databases">
        <authorList>
            <person name="Hellsten U."/>
            <person name="Grimwood J."/>
            <person name="Chapman J.A."/>
            <person name="Shapiro H."/>
            <person name="Aerts A."/>
            <person name="Otillar R.P."/>
            <person name="Terry A.Y."/>
            <person name="Boore J.L."/>
            <person name="Simakov O."/>
            <person name="Marletaz F."/>
            <person name="Cho S.-J."/>
            <person name="Edsinger-Gonzales E."/>
            <person name="Havlak P."/>
            <person name="Kuo D.-H."/>
            <person name="Larsson T."/>
            <person name="Lv J."/>
            <person name="Arendt D."/>
            <person name="Savage R."/>
            <person name="Osoegawa K."/>
            <person name="de Jong P."/>
            <person name="Lindberg D.R."/>
            <person name="Seaver E.C."/>
            <person name="Weisblat D.A."/>
            <person name="Putnam N.H."/>
            <person name="Grigoriev I.V."/>
            <person name="Rokhsar D.S."/>
        </authorList>
    </citation>
    <scope>NUCLEOTIDE SEQUENCE</scope>
    <source>
        <strain evidence="12">I ESC-2004</strain>
    </source>
</reference>
<comment type="catalytic activity">
    <reaction evidence="5">
        <text>3-O-(N-acetyl-beta-D-glucosaminyl)-L-threonyl-[protein] + H2O = L-threonyl-[protein] + N-acetyl-D-glucosamine</text>
        <dbReference type="Rhea" id="RHEA:48892"/>
        <dbReference type="Rhea" id="RHEA-COMP:11060"/>
        <dbReference type="Rhea" id="RHEA-COMP:12252"/>
        <dbReference type="ChEBI" id="CHEBI:15377"/>
        <dbReference type="ChEBI" id="CHEBI:30013"/>
        <dbReference type="ChEBI" id="CHEBI:90840"/>
        <dbReference type="ChEBI" id="CHEBI:506227"/>
        <dbReference type="EC" id="3.2.1.169"/>
    </reaction>
</comment>
<dbReference type="GO" id="GO:0009100">
    <property type="term" value="P:glycoprotein metabolic process"/>
    <property type="evidence" value="ECO:0007669"/>
    <property type="project" value="TreeGrafter"/>
</dbReference>
<comment type="catalytic activity">
    <reaction evidence="4">
        <text>3-O-(N-acetyl-beta-D-glucosaminyl)-L-seryl-[protein] + H2O = N-acetyl-D-glucosamine + L-seryl-[protein]</text>
        <dbReference type="Rhea" id="RHEA:48876"/>
        <dbReference type="Rhea" id="RHEA-COMP:9863"/>
        <dbReference type="Rhea" id="RHEA-COMP:12251"/>
        <dbReference type="ChEBI" id="CHEBI:15377"/>
        <dbReference type="ChEBI" id="CHEBI:29999"/>
        <dbReference type="ChEBI" id="CHEBI:90838"/>
        <dbReference type="ChEBI" id="CHEBI:506227"/>
        <dbReference type="EC" id="3.2.1.169"/>
    </reaction>
</comment>
<reference evidence="10 12" key="2">
    <citation type="journal article" date="2013" name="Nature">
        <title>Insights into bilaterian evolution from three spiralian genomes.</title>
        <authorList>
            <person name="Simakov O."/>
            <person name="Marletaz F."/>
            <person name="Cho S.J."/>
            <person name="Edsinger-Gonzales E."/>
            <person name="Havlak P."/>
            <person name="Hellsten U."/>
            <person name="Kuo D.H."/>
            <person name="Larsson T."/>
            <person name="Lv J."/>
            <person name="Arendt D."/>
            <person name="Savage R."/>
            <person name="Osoegawa K."/>
            <person name="de Jong P."/>
            <person name="Grimwood J."/>
            <person name="Chapman J.A."/>
            <person name="Shapiro H."/>
            <person name="Aerts A."/>
            <person name="Otillar R.P."/>
            <person name="Terry A.Y."/>
            <person name="Boore J.L."/>
            <person name="Grigoriev I.V."/>
            <person name="Lindberg D.R."/>
            <person name="Seaver E.C."/>
            <person name="Weisblat D.A."/>
            <person name="Putnam N.H."/>
            <person name="Rokhsar D.S."/>
        </authorList>
    </citation>
    <scope>NUCLEOTIDE SEQUENCE</scope>
    <source>
        <strain evidence="10 12">I ESC-2004</strain>
    </source>
</reference>
<feature type="domain" description="GH84" evidence="9">
    <location>
        <begin position="1"/>
        <end position="251"/>
    </location>
</feature>
<dbReference type="AlphaFoldDB" id="R7USD2"/>
<dbReference type="GO" id="GO:0102571">
    <property type="term" value="F:[protein]-3-O-(N-acetyl-D-glucosaminyl)-L-serine/L-threonine O-N-acetyl-alpha-D-glucosaminase activity"/>
    <property type="evidence" value="ECO:0007669"/>
    <property type="project" value="UniProtKB-EC"/>
</dbReference>
<evidence type="ECO:0000256" key="8">
    <source>
        <dbReference type="SAM" id="MobiDB-lite"/>
    </source>
</evidence>
<reference evidence="11" key="3">
    <citation type="submission" date="2015-06" db="UniProtKB">
        <authorList>
            <consortium name="EnsemblMetazoa"/>
        </authorList>
    </citation>
    <scope>IDENTIFICATION</scope>
</reference>
<evidence type="ECO:0000259" key="9">
    <source>
        <dbReference type="PROSITE" id="PS52009"/>
    </source>
</evidence>
<dbReference type="InterPro" id="IPR017853">
    <property type="entry name" value="GH"/>
</dbReference>
<keyword evidence="2" id="KW-0326">Glycosidase</keyword>
<dbReference type="OMA" id="QPPLICD"/>
<dbReference type="InterPro" id="IPR011496">
    <property type="entry name" value="O-GlcNAcase_cat"/>
</dbReference>
<dbReference type="Gene3D" id="3.40.630.30">
    <property type="match status" value="1"/>
</dbReference>
<evidence type="ECO:0000256" key="3">
    <source>
        <dbReference type="ARBA" id="ARBA00030512"/>
    </source>
</evidence>
<accession>R7USD2</accession>
<dbReference type="FunFam" id="3.20.20.80:FF:000009">
    <property type="entry name" value="O-GlcNAcase BT_4395"/>
    <property type="match status" value="1"/>
</dbReference>
<dbReference type="EC" id="3.2.1.169" evidence="6"/>
<dbReference type="OrthoDB" id="9975416at2759"/>
<keyword evidence="12" id="KW-1185">Reference proteome</keyword>
<evidence type="ECO:0000256" key="5">
    <source>
        <dbReference type="ARBA" id="ARBA00052136"/>
    </source>
</evidence>
<dbReference type="SUPFAM" id="SSF51445">
    <property type="entry name" value="(Trans)glycosidases"/>
    <property type="match status" value="1"/>
</dbReference>
<dbReference type="Pfam" id="PF07555">
    <property type="entry name" value="NAGidase"/>
    <property type="match status" value="1"/>
</dbReference>
<evidence type="ECO:0000256" key="4">
    <source>
        <dbReference type="ARBA" id="ARBA00050933"/>
    </source>
</evidence>